<evidence type="ECO:0000256" key="8">
    <source>
        <dbReference type="ARBA" id="ARBA00023235"/>
    </source>
</evidence>
<feature type="domain" description="PPIase FKBP-type" evidence="10">
    <location>
        <begin position="67"/>
        <end position="144"/>
    </location>
</feature>
<comment type="similarity">
    <text evidence="3">Belongs to the FKBP-type PPIase family.</text>
</comment>
<dbReference type="Pfam" id="PF00254">
    <property type="entry name" value="FKBP_C"/>
    <property type="match status" value="1"/>
</dbReference>
<evidence type="ECO:0000256" key="6">
    <source>
        <dbReference type="ARBA" id="ARBA00023110"/>
    </source>
</evidence>
<dbReference type="PROSITE" id="PS51257">
    <property type="entry name" value="PROKAR_LIPOPROTEIN"/>
    <property type="match status" value="1"/>
</dbReference>
<evidence type="ECO:0000256" key="5">
    <source>
        <dbReference type="ARBA" id="ARBA00022490"/>
    </source>
</evidence>
<feature type="region of interest" description="Disordered" evidence="9">
    <location>
        <begin position="21"/>
        <end position="60"/>
    </location>
</feature>
<keyword evidence="7" id="KW-0143">Chaperone</keyword>
<keyword evidence="5" id="KW-0963">Cytoplasm</keyword>
<dbReference type="PANTHER" id="PTHR47861:SF3">
    <property type="entry name" value="FKBP-TYPE PEPTIDYL-PROLYL CIS-TRANS ISOMERASE SLYD"/>
    <property type="match status" value="1"/>
</dbReference>
<evidence type="ECO:0000313" key="11">
    <source>
        <dbReference type="EMBL" id="VAW06959.1"/>
    </source>
</evidence>
<dbReference type="PROSITE" id="PS50059">
    <property type="entry name" value="FKBP_PPIASE"/>
    <property type="match status" value="1"/>
</dbReference>
<dbReference type="InterPro" id="IPR001179">
    <property type="entry name" value="PPIase_FKBP_dom"/>
</dbReference>
<comment type="subcellular location">
    <subcellularLocation>
        <location evidence="2">Cytoplasm</location>
    </subcellularLocation>
</comment>
<dbReference type="AlphaFoldDB" id="A0A3B0T3P8"/>
<dbReference type="EC" id="5.2.1.8" evidence="4"/>
<evidence type="ECO:0000256" key="1">
    <source>
        <dbReference type="ARBA" id="ARBA00000971"/>
    </source>
</evidence>
<proteinExistence type="inferred from homology"/>
<evidence type="ECO:0000259" key="10">
    <source>
        <dbReference type="PROSITE" id="PS50059"/>
    </source>
</evidence>
<name>A0A3B0T3P8_9ZZZZ</name>
<dbReference type="PANTHER" id="PTHR47861">
    <property type="entry name" value="FKBP-TYPE PEPTIDYL-PROLYL CIS-TRANS ISOMERASE SLYD"/>
    <property type="match status" value="1"/>
</dbReference>
<keyword evidence="6" id="KW-0697">Rotamase</keyword>
<accession>A0A3B0T3P8</accession>
<evidence type="ECO:0000256" key="7">
    <source>
        <dbReference type="ARBA" id="ARBA00023186"/>
    </source>
</evidence>
<reference evidence="11" key="1">
    <citation type="submission" date="2018-06" db="EMBL/GenBank/DDBJ databases">
        <authorList>
            <person name="Zhirakovskaya E."/>
        </authorList>
    </citation>
    <scope>NUCLEOTIDE SEQUENCE</scope>
</reference>
<gene>
    <name evidence="11" type="ORF">MNBD_ACTINO01-648</name>
</gene>
<evidence type="ECO:0000256" key="3">
    <source>
        <dbReference type="ARBA" id="ARBA00006577"/>
    </source>
</evidence>
<evidence type="ECO:0000256" key="2">
    <source>
        <dbReference type="ARBA" id="ARBA00004496"/>
    </source>
</evidence>
<keyword evidence="8 11" id="KW-0413">Isomerase</keyword>
<dbReference type="InterPro" id="IPR046357">
    <property type="entry name" value="PPIase_dom_sf"/>
</dbReference>
<sequence length="199" mass="20728">MRYRLLLLLAVLGLVAAACSGSPDAADAPTTTEGQATETTTTVGTSDTEADSAAPTAQDSDLVVQDGDIVEVHYVGTLDDGSQFDSSRDRGTPFSFTVGTGQVISGFDEAVRGAKVGDINTVRMEAADAYGEWSEANIIEVPFNPDQGDVAVGDEVFLTNGQPATVLEVTDETVTLDANHPLAGQALTFEIEVLSITRG</sequence>
<comment type="catalytic activity">
    <reaction evidence="1">
        <text>[protein]-peptidylproline (omega=180) = [protein]-peptidylproline (omega=0)</text>
        <dbReference type="Rhea" id="RHEA:16237"/>
        <dbReference type="Rhea" id="RHEA-COMP:10747"/>
        <dbReference type="Rhea" id="RHEA-COMP:10748"/>
        <dbReference type="ChEBI" id="CHEBI:83833"/>
        <dbReference type="ChEBI" id="CHEBI:83834"/>
        <dbReference type="EC" id="5.2.1.8"/>
    </reaction>
</comment>
<evidence type="ECO:0000256" key="4">
    <source>
        <dbReference type="ARBA" id="ARBA00013194"/>
    </source>
</evidence>
<dbReference type="GO" id="GO:0042026">
    <property type="term" value="P:protein refolding"/>
    <property type="evidence" value="ECO:0007669"/>
    <property type="project" value="UniProtKB-ARBA"/>
</dbReference>
<dbReference type="GO" id="GO:0003755">
    <property type="term" value="F:peptidyl-prolyl cis-trans isomerase activity"/>
    <property type="evidence" value="ECO:0007669"/>
    <property type="project" value="UniProtKB-KW"/>
</dbReference>
<evidence type="ECO:0000256" key="9">
    <source>
        <dbReference type="SAM" id="MobiDB-lite"/>
    </source>
</evidence>
<dbReference type="EMBL" id="UOEI01000497">
    <property type="protein sequence ID" value="VAW06959.1"/>
    <property type="molecule type" value="Genomic_DNA"/>
</dbReference>
<dbReference type="SUPFAM" id="SSF54534">
    <property type="entry name" value="FKBP-like"/>
    <property type="match status" value="1"/>
</dbReference>
<dbReference type="Gene3D" id="3.10.50.40">
    <property type="match status" value="1"/>
</dbReference>
<protein>
    <recommendedName>
        <fullName evidence="4">peptidylprolyl isomerase</fullName>
        <ecNumber evidence="4">5.2.1.8</ecNumber>
    </recommendedName>
</protein>
<dbReference type="GO" id="GO:0005737">
    <property type="term" value="C:cytoplasm"/>
    <property type="evidence" value="ECO:0007669"/>
    <property type="project" value="UniProtKB-SubCell"/>
</dbReference>
<feature type="compositionally biased region" description="Low complexity" evidence="9">
    <location>
        <begin position="30"/>
        <end position="47"/>
    </location>
</feature>
<organism evidence="11">
    <name type="scientific">hydrothermal vent metagenome</name>
    <dbReference type="NCBI Taxonomy" id="652676"/>
    <lineage>
        <taxon>unclassified sequences</taxon>
        <taxon>metagenomes</taxon>
        <taxon>ecological metagenomes</taxon>
    </lineage>
</organism>